<reference evidence="1" key="1">
    <citation type="submission" date="2019-08" db="EMBL/GenBank/DDBJ databases">
        <title>The genome of the North American firefly Photinus pyralis.</title>
        <authorList>
            <consortium name="Photinus pyralis genome working group"/>
            <person name="Fallon T.R."/>
            <person name="Sander Lower S.E."/>
            <person name="Weng J.-K."/>
        </authorList>
    </citation>
    <scope>NUCLEOTIDE SEQUENCE</scope>
    <source>
        <strain evidence="1">TRF0915ILg1</strain>
        <tissue evidence="1">Whole body</tissue>
    </source>
</reference>
<dbReference type="AlphaFoldDB" id="A0A8K0CUP2"/>
<evidence type="ECO:0000313" key="1">
    <source>
        <dbReference type="EMBL" id="KAF2890722.1"/>
    </source>
</evidence>
<proteinExistence type="predicted"/>
<gene>
    <name evidence="1" type="ORF">ILUMI_15451</name>
</gene>
<name>A0A8K0CUP2_IGNLU</name>
<dbReference type="Proteomes" id="UP000801492">
    <property type="component" value="Unassembled WGS sequence"/>
</dbReference>
<keyword evidence="2" id="KW-1185">Reference proteome</keyword>
<evidence type="ECO:0000313" key="2">
    <source>
        <dbReference type="Proteomes" id="UP000801492"/>
    </source>
</evidence>
<accession>A0A8K0CUP2</accession>
<dbReference type="OrthoDB" id="8195499at2759"/>
<organism evidence="1 2">
    <name type="scientific">Ignelater luminosus</name>
    <name type="common">Cucubano</name>
    <name type="synonym">Pyrophorus luminosus</name>
    <dbReference type="NCBI Taxonomy" id="2038154"/>
    <lineage>
        <taxon>Eukaryota</taxon>
        <taxon>Metazoa</taxon>
        <taxon>Ecdysozoa</taxon>
        <taxon>Arthropoda</taxon>
        <taxon>Hexapoda</taxon>
        <taxon>Insecta</taxon>
        <taxon>Pterygota</taxon>
        <taxon>Neoptera</taxon>
        <taxon>Endopterygota</taxon>
        <taxon>Coleoptera</taxon>
        <taxon>Polyphaga</taxon>
        <taxon>Elateriformia</taxon>
        <taxon>Elateroidea</taxon>
        <taxon>Elateridae</taxon>
        <taxon>Agrypninae</taxon>
        <taxon>Pyrophorini</taxon>
        <taxon>Ignelater</taxon>
    </lineage>
</organism>
<dbReference type="EMBL" id="VTPC01047563">
    <property type="protein sequence ID" value="KAF2890722.1"/>
    <property type="molecule type" value="Genomic_DNA"/>
</dbReference>
<comment type="caution">
    <text evidence="1">The sequence shown here is derived from an EMBL/GenBank/DDBJ whole genome shotgun (WGS) entry which is preliminary data.</text>
</comment>
<protein>
    <submittedName>
        <fullName evidence="1">Uncharacterized protein</fullName>
    </submittedName>
</protein>
<sequence>MDFTETACVVALLLRMKAKKRYKKQYWVHPVISQRLMKGQFCKIHNDLRDHPNKFFQYYRMSMRSFDDLLQIIGPRITYQDTKWRNFIPPEERLLATLRCPGGCIGRFENANWEGGWYPVECDKTMLVRFGGRW</sequence>